<comment type="caution">
    <text evidence="1">The sequence shown here is derived from an EMBL/GenBank/DDBJ whole genome shotgun (WGS) entry which is preliminary data.</text>
</comment>
<gene>
    <name evidence="1" type="ORF">MJO28_005331</name>
</gene>
<proteinExistence type="predicted"/>
<reference evidence="1 2" key="3">
    <citation type="journal article" date="2022" name="Microbiol. Spectr.">
        <title>Folding features and dynamics of 3D genome architecture in plant fungal pathogens.</title>
        <authorList>
            <person name="Xia C."/>
        </authorList>
    </citation>
    <scope>NUCLEOTIDE SEQUENCE [LARGE SCALE GENOMIC DNA]</scope>
    <source>
        <strain evidence="1 2">93-210</strain>
    </source>
</reference>
<sequence>MEGHTYNRETTATSSDNRMASDSDNHTRPDGRLNTDIYYRIRSIFTPQVVGAAAWTDGRGATRIKHVKNEGLPAGRPMEVISDGTKHIAS</sequence>
<evidence type="ECO:0000313" key="1">
    <source>
        <dbReference type="EMBL" id="KAI7954931.1"/>
    </source>
</evidence>
<keyword evidence="2" id="KW-1185">Reference proteome</keyword>
<protein>
    <submittedName>
        <fullName evidence="1">Uncharacterized protein</fullName>
    </submittedName>
</protein>
<accession>A0ACC0EK09</accession>
<evidence type="ECO:0000313" key="2">
    <source>
        <dbReference type="Proteomes" id="UP001060170"/>
    </source>
</evidence>
<dbReference type="Proteomes" id="UP001060170">
    <property type="component" value="Chromosome 5"/>
</dbReference>
<reference evidence="2" key="1">
    <citation type="journal article" date="2018" name="BMC Genomics">
        <title>Genomic insights into host adaptation between the wheat stripe rust pathogen (Puccinia striiformis f. sp. tritici) and the barley stripe rust pathogen (Puccinia striiformis f. sp. hordei).</title>
        <authorList>
            <person name="Xia C."/>
            <person name="Wang M."/>
            <person name="Yin C."/>
            <person name="Cornejo O.E."/>
            <person name="Hulbert S.H."/>
            <person name="Chen X."/>
        </authorList>
    </citation>
    <scope>NUCLEOTIDE SEQUENCE [LARGE SCALE GENOMIC DNA]</scope>
    <source>
        <strain evidence="2">93-210</strain>
    </source>
</reference>
<organism evidence="1 2">
    <name type="scientific">Puccinia striiformis f. sp. tritici</name>
    <dbReference type="NCBI Taxonomy" id="168172"/>
    <lineage>
        <taxon>Eukaryota</taxon>
        <taxon>Fungi</taxon>
        <taxon>Dikarya</taxon>
        <taxon>Basidiomycota</taxon>
        <taxon>Pucciniomycotina</taxon>
        <taxon>Pucciniomycetes</taxon>
        <taxon>Pucciniales</taxon>
        <taxon>Pucciniaceae</taxon>
        <taxon>Puccinia</taxon>
    </lineage>
</organism>
<name>A0ACC0EK09_9BASI</name>
<dbReference type="EMBL" id="CM045869">
    <property type="protein sequence ID" value="KAI7954931.1"/>
    <property type="molecule type" value="Genomic_DNA"/>
</dbReference>
<reference evidence="2" key="2">
    <citation type="journal article" date="2018" name="Mol. Plant Microbe Interact.">
        <title>Genome sequence resources for the wheat stripe rust pathogen (Puccinia striiformis f. sp. tritici) and the barley stripe rust pathogen (Puccinia striiformis f. sp. hordei).</title>
        <authorList>
            <person name="Xia C."/>
            <person name="Wang M."/>
            <person name="Yin C."/>
            <person name="Cornejo O.E."/>
            <person name="Hulbert S.H."/>
            <person name="Chen X."/>
        </authorList>
    </citation>
    <scope>NUCLEOTIDE SEQUENCE [LARGE SCALE GENOMIC DNA]</scope>
    <source>
        <strain evidence="2">93-210</strain>
    </source>
</reference>